<dbReference type="GeneID" id="104589636"/>
<dbReference type="Gene3D" id="3.10.129.10">
    <property type="entry name" value="Hotdog Thioesterase"/>
    <property type="match status" value="1"/>
</dbReference>
<proteinExistence type="predicted"/>
<name>A0A1U7ZFN7_NELNU</name>
<reference evidence="3" key="1">
    <citation type="submission" date="2025-08" db="UniProtKB">
        <authorList>
            <consortium name="RefSeq"/>
        </authorList>
    </citation>
    <scope>IDENTIFICATION</scope>
</reference>
<protein>
    <submittedName>
        <fullName evidence="3">Uncharacterized protein LOC104589636 isoform X3</fullName>
    </submittedName>
</protein>
<dbReference type="SUPFAM" id="SSF54637">
    <property type="entry name" value="Thioesterase/thiol ester dehydrase-isomerase"/>
    <property type="match status" value="1"/>
</dbReference>
<evidence type="ECO:0000313" key="2">
    <source>
        <dbReference type="Proteomes" id="UP000189703"/>
    </source>
</evidence>
<accession>A0A1U7ZFN7</accession>
<dbReference type="RefSeq" id="XP_010246333.1">
    <property type="nucleotide sequence ID" value="XM_010248031.2"/>
</dbReference>
<dbReference type="PANTHER" id="PTHR34564:SF3">
    <property type="entry name" value="PEPTIDYL-PROLYL CIS-TRANS ISOMERASE G"/>
    <property type="match status" value="1"/>
</dbReference>
<dbReference type="Proteomes" id="UP000189703">
    <property type="component" value="Unplaced"/>
</dbReference>
<keyword evidence="2" id="KW-1185">Reference proteome</keyword>
<dbReference type="InterPro" id="IPR029069">
    <property type="entry name" value="HotDog_dom_sf"/>
</dbReference>
<feature type="chain" id="PRO_5010580676" evidence="1">
    <location>
        <begin position="20"/>
        <end position="131"/>
    </location>
</feature>
<evidence type="ECO:0000313" key="3">
    <source>
        <dbReference type="RefSeq" id="XP_010246333.1"/>
    </source>
</evidence>
<sequence length="131" mass="14900">MSRPMVLVFLLLVLIITSQFEWKQQLVNDFETAPSISQKQQQISKREEAVKEKIIASHFPGAVYVSQSLHFKSPVYIGEEVIAEVQAVSLRENRKRYIAKFSTKCFKDGRLLVLDGEAMAILPTLSMGEQQ</sequence>
<gene>
    <name evidence="3" type="primary">LOC104589636</name>
</gene>
<keyword evidence="1" id="KW-0732">Signal</keyword>
<feature type="signal peptide" evidence="1">
    <location>
        <begin position="1"/>
        <end position="19"/>
    </location>
</feature>
<dbReference type="OrthoDB" id="3592703at2759"/>
<organism evidence="2 3">
    <name type="scientific">Nelumbo nucifera</name>
    <name type="common">Sacred lotus</name>
    <dbReference type="NCBI Taxonomy" id="4432"/>
    <lineage>
        <taxon>Eukaryota</taxon>
        <taxon>Viridiplantae</taxon>
        <taxon>Streptophyta</taxon>
        <taxon>Embryophyta</taxon>
        <taxon>Tracheophyta</taxon>
        <taxon>Spermatophyta</taxon>
        <taxon>Magnoliopsida</taxon>
        <taxon>Proteales</taxon>
        <taxon>Nelumbonaceae</taxon>
        <taxon>Nelumbo</taxon>
    </lineage>
</organism>
<dbReference type="PANTHER" id="PTHR34564">
    <property type="entry name" value="PEPTIDYL-PROLYL CIS-TRANS ISOMERASE G"/>
    <property type="match status" value="1"/>
</dbReference>
<evidence type="ECO:0000256" key="1">
    <source>
        <dbReference type="SAM" id="SignalP"/>
    </source>
</evidence>
<dbReference type="AlphaFoldDB" id="A0A1U7ZFN7"/>